<evidence type="ECO:0000256" key="1">
    <source>
        <dbReference type="SAM" id="MobiDB-lite"/>
    </source>
</evidence>
<evidence type="ECO:0000313" key="3">
    <source>
        <dbReference type="EMBL" id="CAF3842055.1"/>
    </source>
</evidence>
<proteinExistence type="predicted"/>
<dbReference type="EMBL" id="CAJOBC010004826">
    <property type="protein sequence ID" value="CAF3842055.1"/>
    <property type="molecule type" value="Genomic_DNA"/>
</dbReference>
<dbReference type="Proteomes" id="UP000663829">
    <property type="component" value="Unassembled WGS sequence"/>
</dbReference>
<evidence type="ECO:0000313" key="2">
    <source>
        <dbReference type="EMBL" id="CAF1075458.1"/>
    </source>
</evidence>
<dbReference type="AlphaFoldDB" id="A0A814MAL9"/>
<accession>A0A814MAL9</accession>
<reference evidence="2" key="1">
    <citation type="submission" date="2021-02" db="EMBL/GenBank/DDBJ databases">
        <authorList>
            <person name="Nowell W R."/>
        </authorList>
    </citation>
    <scope>NUCLEOTIDE SEQUENCE</scope>
</reference>
<name>A0A814MAL9_9BILA</name>
<evidence type="ECO:0000313" key="4">
    <source>
        <dbReference type="Proteomes" id="UP000663829"/>
    </source>
</evidence>
<sequence length="673" mass="75860">MRNITHKIVNAKGGTGFNLGMSLDTWQGTIEKNPVVVRRMIENMTYFVRSDQLPELSQLELWRVRRQLNDAVNTYVEMNVVSGCMTRESRSFNWIANVADDSCLSAKTNAKFGGFIRTCVEDDYYRPQCGYYTVKNFYTKTQTCPIGFSLYTLHNITVSIQIYRQKCQSCGFLWLDNCCKDVFDRMGKRTIVLYTCIDPSSDETSLLKDEMYAYGGSYTTQKVNPVTNDKTCLKDFSVVRVTDDIKVCLIDRAISTKDLPYFGGMFSCSYGNIETQNDTSCPVGYSSYVMGTIYDDCLLYVCLKFEDYYSYNFTLLPSIVLPPFIPYDSLNRTDMNDTTGGDDNGNNYPTTTPKILPIDRCKNFLKIHSAISDIENGIMLEENLPLDAGTLFEEFDKTVSQSDNDNDDLLYNHNKSDNEEDNDNNNSVINYPVDDIIQNSHQNAFVDAEENMNNNDDPITWLNSITDSSDKDRVIQYDADSSSFEPSASASSSAIRDLSACSPVYERHKKIREEGEKSYLSNAQSQLLKYITNSAKRQRTCVIGDIIGLKISDVDRTNSSSTVLPCKVVRCNTENGKTLYTVATQTGIIIETFESATFLDLTTANFAILRALNTDLLPLITFIQACQIYTNFKSADTCKCAGACNTKRCPCKKNNHKCCTKCHEGKATKCENC</sequence>
<comment type="caution">
    <text evidence="2">The sequence shown here is derived from an EMBL/GenBank/DDBJ whole genome shotgun (WGS) entry which is preliminary data.</text>
</comment>
<organism evidence="2 4">
    <name type="scientific">Didymodactylos carnosus</name>
    <dbReference type="NCBI Taxonomy" id="1234261"/>
    <lineage>
        <taxon>Eukaryota</taxon>
        <taxon>Metazoa</taxon>
        <taxon>Spiralia</taxon>
        <taxon>Gnathifera</taxon>
        <taxon>Rotifera</taxon>
        <taxon>Eurotatoria</taxon>
        <taxon>Bdelloidea</taxon>
        <taxon>Philodinida</taxon>
        <taxon>Philodinidae</taxon>
        <taxon>Didymodactylos</taxon>
    </lineage>
</organism>
<dbReference type="EMBL" id="CAJNOQ010004826">
    <property type="protein sequence ID" value="CAF1075458.1"/>
    <property type="molecule type" value="Genomic_DNA"/>
</dbReference>
<keyword evidence="4" id="KW-1185">Reference proteome</keyword>
<protein>
    <submittedName>
        <fullName evidence="2">Uncharacterized protein</fullName>
    </submittedName>
</protein>
<feature type="region of interest" description="Disordered" evidence="1">
    <location>
        <begin position="399"/>
        <end position="428"/>
    </location>
</feature>
<gene>
    <name evidence="2" type="ORF">GPM918_LOCUS17496</name>
    <name evidence="3" type="ORF">SRO942_LOCUS17494</name>
</gene>
<dbReference type="OrthoDB" id="5950457at2759"/>
<dbReference type="Proteomes" id="UP000681722">
    <property type="component" value="Unassembled WGS sequence"/>
</dbReference>